<dbReference type="AlphaFoldDB" id="A0AAV4SAB0"/>
<organism evidence="1 2">
    <name type="scientific">Caerostris extrusa</name>
    <name type="common">Bark spider</name>
    <name type="synonym">Caerostris bankana</name>
    <dbReference type="NCBI Taxonomy" id="172846"/>
    <lineage>
        <taxon>Eukaryota</taxon>
        <taxon>Metazoa</taxon>
        <taxon>Ecdysozoa</taxon>
        <taxon>Arthropoda</taxon>
        <taxon>Chelicerata</taxon>
        <taxon>Arachnida</taxon>
        <taxon>Araneae</taxon>
        <taxon>Araneomorphae</taxon>
        <taxon>Entelegynae</taxon>
        <taxon>Araneoidea</taxon>
        <taxon>Araneidae</taxon>
        <taxon>Caerostris</taxon>
    </lineage>
</organism>
<dbReference type="PANTHER" id="PTHR10554">
    <property type="entry name" value="SYNTROPHIN"/>
    <property type="match status" value="1"/>
</dbReference>
<comment type="caution">
    <text evidence="1">The sequence shown here is derived from an EMBL/GenBank/DDBJ whole genome shotgun (WGS) entry which is preliminary data.</text>
</comment>
<evidence type="ECO:0000313" key="1">
    <source>
        <dbReference type="EMBL" id="GIY31110.1"/>
    </source>
</evidence>
<dbReference type="GO" id="GO:0005198">
    <property type="term" value="F:structural molecule activity"/>
    <property type="evidence" value="ECO:0007669"/>
    <property type="project" value="InterPro"/>
</dbReference>
<evidence type="ECO:0000313" key="2">
    <source>
        <dbReference type="Proteomes" id="UP001054945"/>
    </source>
</evidence>
<sequence length="133" mass="14829">MYNQPISKWCEVCEEFVLYLLSIVRQTIQCGKYGICSNVISCRKRQSLLKSSSGQSLLGNSSNGKCADSSNPSERIIKVVRQEVGGLGLSIKGGAENKLPILISRIFKDQAGEYNDQTFIYSFCNTFMVLKEE</sequence>
<gene>
    <name evidence="1" type="ORF">CEXT_141151</name>
</gene>
<keyword evidence="2" id="KW-1185">Reference proteome</keyword>
<accession>A0AAV4SAB0</accession>
<dbReference type="EMBL" id="BPLR01009326">
    <property type="protein sequence ID" value="GIY31110.1"/>
    <property type="molecule type" value="Genomic_DNA"/>
</dbReference>
<dbReference type="GO" id="GO:0016010">
    <property type="term" value="C:dystrophin-associated glycoprotein complex"/>
    <property type="evidence" value="ECO:0007669"/>
    <property type="project" value="TreeGrafter"/>
</dbReference>
<name>A0AAV4SAB0_CAEEX</name>
<dbReference type="SUPFAM" id="SSF50156">
    <property type="entry name" value="PDZ domain-like"/>
    <property type="match status" value="1"/>
</dbReference>
<dbReference type="InterPro" id="IPR015482">
    <property type="entry name" value="Syntrophin"/>
</dbReference>
<evidence type="ECO:0008006" key="3">
    <source>
        <dbReference type="Google" id="ProtNLM"/>
    </source>
</evidence>
<dbReference type="PANTHER" id="PTHR10554:SF1">
    <property type="entry name" value="FI16515P1"/>
    <property type="match status" value="1"/>
</dbReference>
<protein>
    <recommendedName>
        <fullName evidence="3">PDZ domain-containing protein</fullName>
    </recommendedName>
</protein>
<reference evidence="1 2" key="1">
    <citation type="submission" date="2021-06" db="EMBL/GenBank/DDBJ databases">
        <title>Caerostris extrusa draft genome.</title>
        <authorList>
            <person name="Kono N."/>
            <person name="Arakawa K."/>
        </authorList>
    </citation>
    <scope>NUCLEOTIDE SEQUENCE [LARGE SCALE GENOMIC DNA]</scope>
</reference>
<proteinExistence type="predicted"/>
<dbReference type="Proteomes" id="UP001054945">
    <property type="component" value="Unassembled WGS sequence"/>
</dbReference>
<dbReference type="Gene3D" id="2.30.42.10">
    <property type="match status" value="1"/>
</dbReference>
<dbReference type="InterPro" id="IPR036034">
    <property type="entry name" value="PDZ_sf"/>
</dbReference>